<dbReference type="InterPro" id="IPR009081">
    <property type="entry name" value="PP-bd_ACP"/>
</dbReference>
<organism evidence="2 3">
    <name type="scientific">Aquipuribacter hungaricus</name>
    <dbReference type="NCBI Taxonomy" id="545624"/>
    <lineage>
        <taxon>Bacteria</taxon>
        <taxon>Bacillati</taxon>
        <taxon>Actinomycetota</taxon>
        <taxon>Actinomycetes</taxon>
        <taxon>Micrococcales</taxon>
        <taxon>Intrasporangiaceae</taxon>
        <taxon>Aquipuribacter</taxon>
    </lineage>
</organism>
<evidence type="ECO:0000259" key="1">
    <source>
        <dbReference type="Pfam" id="PF00550"/>
    </source>
</evidence>
<sequence length="88" mass="9517">MTGQAAEQEPGAVRTVVLDELRGTLADDGKPVPELDDDSVLLDTGLDSLGFAVLVTRLEDSLGYDPFTDLEDAVYPRTVGEFVAVYER</sequence>
<dbReference type="Gene3D" id="1.10.1200.10">
    <property type="entry name" value="ACP-like"/>
    <property type="match status" value="1"/>
</dbReference>
<dbReference type="InterPro" id="IPR036736">
    <property type="entry name" value="ACP-like_sf"/>
</dbReference>
<gene>
    <name evidence="2" type="ORF">ACFOLH_10985</name>
</gene>
<proteinExistence type="predicted"/>
<evidence type="ECO:0000313" key="2">
    <source>
        <dbReference type="EMBL" id="MFC3688866.1"/>
    </source>
</evidence>
<dbReference type="Pfam" id="PF00550">
    <property type="entry name" value="PP-binding"/>
    <property type="match status" value="1"/>
</dbReference>
<keyword evidence="3" id="KW-1185">Reference proteome</keyword>
<accession>A0ABV7WIH5</accession>
<comment type="caution">
    <text evidence="2">The sequence shown here is derived from an EMBL/GenBank/DDBJ whole genome shotgun (WGS) entry which is preliminary data.</text>
</comment>
<feature type="domain" description="Carrier" evidence="1">
    <location>
        <begin position="20"/>
        <end position="64"/>
    </location>
</feature>
<name>A0ABV7WIH5_9MICO</name>
<protein>
    <submittedName>
        <fullName evidence="2">Acyl carrier protein</fullName>
    </submittedName>
</protein>
<dbReference type="EMBL" id="JBHRWW010000006">
    <property type="protein sequence ID" value="MFC3688866.1"/>
    <property type="molecule type" value="Genomic_DNA"/>
</dbReference>
<dbReference type="SUPFAM" id="SSF47336">
    <property type="entry name" value="ACP-like"/>
    <property type="match status" value="1"/>
</dbReference>
<evidence type="ECO:0000313" key="3">
    <source>
        <dbReference type="Proteomes" id="UP001595685"/>
    </source>
</evidence>
<dbReference type="Proteomes" id="UP001595685">
    <property type="component" value="Unassembled WGS sequence"/>
</dbReference>
<dbReference type="RefSeq" id="WP_340288069.1">
    <property type="nucleotide sequence ID" value="NZ_JBBEOI010000001.1"/>
</dbReference>
<reference evidence="3" key="1">
    <citation type="journal article" date="2019" name="Int. J. Syst. Evol. Microbiol.">
        <title>The Global Catalogue of Microorganisms (GCM) 10K type strain sequencing project: providing services to taxonomists for standard genome sequencing and annotation.</title>
        <authorList>
            <consortium name="The Broad Institute Genomics Platform"/>
            <consortium name="The Broad Institute Genome Sequencing Center for Infectious Disease"/>
            <person name="Wu L."/>
            <person name="Ma J."/>
        </authorList>
    </citation>
    <scope>NUCLEOTIDE SEQUENCE [LARGE SCALE GENOMIC DNA]</scope>
    <source>
        <strain evidence="3">NCAIM B.02333</strain>
    </source>
</reference>